<evidence type="ECO:0000256" key="1">
    <source>
        <dbReference type="SAM" id="MobiDB-lite"/>
    </source>
</evidence>
<protein>
    <submittedName>
        <fullName evidence="2">Uncharacterized protein</fullName>
    </submittedName>
</protein>
<reference evidence="3" key="1">
    <citation type="submission" date="2010-08" db="EMBL/GenBank/DDBJ databases">
        <authorList>
            <consortium name="Caenorhabditis japonica Sequencing Consortium"/>
            <person name="Wilson R.K."/>
        </authorList>
    </citation>
    <scope>NUCLEOTIDE SEQUENCE [LARGE SCALE GENOMIC DNA]</scope>
    <source>
        <strain evidence="3">DF5081</strain>
    </source>
</reference>
<organism evidence="2 3">
    <name type="scientific">Caenorhabditis japonica</name>
    <dbReference type="NCBI Taxonomy" id="281687"/>
    <lineage>
        <taxon>Eukaryota</taxon>
        <taxon>Metazoa</taxon>
        <taxon>Ecdysozoa</taxon>
        <taxon>Nematoda</taxon>
        <taxon>Chromadorea</taxon>
        <taxon>Rhabditida</taxon>
        <taxon>Rhabditina</taxon>
        <taxon>Rhabditomorpha</taxon>
        <taxon>Rhabditoidea</taxon>
        <taxon>Rhabditidae</taxon>
        <taxon>Peloderinae</taxon>
        <taxon>Caenorhabditis</taxon>
    </lineage>
</organism>
<feature type="compositionally biased region" description="Polar residues" evidence="1">
    <location>
        <begin position="74"/>
        <end position="84"/>
    </location>
</feature>
<keyword evidence="3" id="KW-1185">Reference proteome</keyword>
<dbReference type="EnsemblMetazoa" id="CJA21175.1">
    <property type="protein sequence ID" value="CJA21175.1"/>
    <property type="gene ID" value="WBGene00176747"/>
</dbReference>
<feature type="region of interest" description="Disordered" evidence="1">
    <location>
        <begin position="41"/>
        <end position="84"/>
    </location>
</feature>
<sequence>MRSLSVYRRVFIQAALDFLCANLCLRLVSFSCRPAATIIEMQATPPADGQDSRGPDMPSSSSPPPPFDAEPPTIQRNVSSRRSL</sequence>
<proteinExistence type="predicted"/>
<evidence type="ECO:0000313" key="2">
    <source>
        <dbReference type="EnsemblMetazoa" id="CJA21175.1"/>
    </source>
</evidence>
<name>A0A8R1I8U2_CAEJA</name>
<evidence type="ECO:0000313" key="3">
    <source>
        <dbReference type="Proteomes" id="UP000005237"/>
    </source>
</evidence>
<dbReference type="Proteomes" id="UP000005237">
    <property type="component" value="Unassembled WGS sequence"/>
</dbReference>
<dbReference type="AlphaFoldDB" id="A0A8R1I8U2"/>
<accession>A0A8R1I8U2</accession>
<reference evidence="2" key="2">
    <citation type="submission" date="2022-06" db="UniProtKB">
        <authorList>
            <consortium name="EnsemblMetazoa"/>
        </authorList>
    </citation>
    <scope>IDENTIFICATION</scope>
    <source>
        <strain evidence="2">DF5081</strain>
    </source>
</reference>